<dbReference type="PANTHER" id="PTHR47447">
    <property type="entry name" value="OS03G0856100 PROTEIN"/>
    <property type="match status" value="1"/>
</dbReference>
<dbReference type="Pfam" id="PF01535">
    <property type="entry name" value="PPR"/>
    <property type="match status" value="1"/>
</dbReference>
<dbReference type="EMBL" id="PJQM01006771">
    <property type="protein sequence ID" value="RCH79129.1"/>
    <property type="molecule type" value="Genomic_DNA"/>
</dbReference>
<dbReference type="OrthoDB" id="5588846at2759"/>
<proteinExistence type="inferred from homology"/>
<evidence type="ECO:0000313" key="7">
    <source>
        <dbReference type="Proteomes" id="UP000253551"/>
    </source>
</evidence>
<name>A0A367IN87_RHIST</name>
<dbReference type="NCBIfam" id="TIGR00756">
    <property type="entry name" value="PPR"/>
    <property type="match status" value="1"/>
</dbReference>
<feature type="non-terminal residue" evidence="6">
    <location>
        <position position="219"/>
    </location>
</feature>
<dbReference type="Proteomes" id="UP000253551">
    <property type="component" value="Unassembled WGS sequence"/>
</dbReference>
<dbReference type="InterPro" id="IPR011990">
    <property type="entry name" value="TPR-like_helical_dom_sf"/>
</dbReference>
<sequence length="219" mass="25521">MFCIRRTCIRYNHFNKVLRHSSTRSGLQDEKTKKVIEEIKHLEYQLQADIKKKDNVFEKVSDEEIAAIYKELSAPIPTKPKISSDFLEKLKLRFLDTRQQQQLPVSEQIQLISSEGSNPIVEQGIDQEKPTTIQKYTVKDFESLIYANSIAKRPEEAEKAFELMQHYDITPNVRTFNHLIDAYANTNNVKKVIATFKKLKEHNLKPDVYTYATIIKAFV</sequence>
<evidence type="ECO:0000256" key="2">
    <source>
        <dbReference type="ARBA" id="ARBA00022737"/>
    </source>
</evidence>
<dbReference type="InterPro" id="IPR002885">
    <property type="entry name" value="PPR_rpt"/>
</dbReference>
<dbReference type="Pfam" id="PF13041">
    <property type="entry name" value="PPR_2"/>
    <property type="match status" value="1"/>
</dbReference>
<keyword evidence="2" id="KW-0677">Repeat</keyword>
<dbReference type="PANTHER" id="PTHR47447:SF17">
    <property type="entry name" value="OS12G0638900 PROTEIN"/>
    <property type="match status" value="1"/>
</dbReference>
<comment type="similarity">
    <text evidence="1">Belongs to the CCM1 family.</text>
</comment>
<evidence type="ECO:0000313" key="6">
    <source>
        <dbReference type="EMBL" id="RCH79129.1"/>
    </source>
</evidence>
<evidence type="ECO:0000256" key="1">
    <source>
        <dbReference type="ARBA" id="ARBA00006192"/>
    </source>
</evidence>
<comment type="subunit">
    <text evidence="4">Binds to mitochondrial small subunit 15S rRNA.</text>
</comment>
<comment type="caution">
    <text evidence="6">The sequence shown here is derived from an EMBL/GenBank/DDBJ whole genome shotgun (WGS) entry which is preliminary data.</text>
</comment>
<reference evidence="6 7" key="1">
    <citation type="journal article" date="2018" name="G3 (Bethesda)">
        <title>Phylogenetic and Phylogenomic Definition of Rhizopus Species.</title>
        <authorList>
            <person name="Gryganskyi A.P."/>
            <person name="Golan J."/>
            <person name="Dolatabadi S."/>
            <person name="Mondo S."/>
            <person name="Robb S."/>
            <person name="Idnurm A."/>
            <person name="Muszewska A."/>
            <person name="Steczkiewicz K."/>
            <person name="Masonjones S."/>
            <person name="Liao H.L."/>
            <person name="Gajdeczka M.T."/>
            <person name="Anike F."/>
            <person name="Vuek A."/>
            <person name="Anishchenko I.M."/>
            <person name="Voigt K."/>
            <person name="de Hoog G.S."/>
            <person name="Smith M.E."/>
            <person name="Heitman J."/>
            <person name="Vilgalys R."/>
            <person name="Stajich J.E."/>
        </authorList>
    </citation>
    <scope>NUCLEOTIDE SEQUENCE [LARGE SCALE GENOMIC DNA]</scope>
    <source>
        <strain evidence="6 7">LSU 92-RS-03</strain>
    </source>
</reference>
<dbReference type="STRING" id="4846.A0A367IN87"/>
<accession>A0A367IN87</accession>
<keyword evidence="7" id="KW-1185">Reference proteome</keyword>
<comment type="function">
    <text evidence="3">Regulates mitochondrial small subunit maturation by controlling 15S rRNA 5'-end processing. Localizes to the 5' precursor of the 15S rRNA in a position that is subsequently occupied by mS47 in the mature yeast mtSSU. Uses structure and sequence-specific RNA recognition, binding to a single-stranded region of the precursor and specifically recognizing bases -6 to -1. The exchange of Ccm1 for mS47 is coupled to the irreversible removal of precursor rRNA that is accompanied by conformational changes of the mitoribosomal proteins uS5m and mS26. These conformational changes signal completion of 5'-end rRNA processing through protection of the mature 5'-end of the 15S rRNA and stabilization of mS47. The removal of the 5' precursor together with the dissociation of Ccm1 may be catalyzed by the 5'-3' exoribonuclease Pet127. Involved in the specific removal of group I introns in mitochondrial encoded transcripts.</text>
</comment>
<dbReference type="PROSITE" id="PS51375">
    <property type="entry name" value="PPR"/>
    <property type="match status" value="1"/>
</dbReference>
<feature type="repeat" description="PPR" evidence="5">
    <location>
        <begin position="172"/>
        <end position="206"/>
    </location>
</feature>
<evidence type="ECO:0008006" key="8">
    <source>
        <dbReference type="Google" id="ProtNLM"/>
    </source>
</evidence>
<protein>
    <recommendedName>
        <fullName evidence="8">Pentacotripeptide-repeat region of PRORP domain-containing protein</fullName>
    </recommendedName>
</protein>
<dbReference type="AlphaFoldDB" id="A0A367IN87"/>
<organism evidence="6 7">
    <name type="scientific">Rhizopus stolonifer</name>
    <name type="common">Rhizopus nigricans</name>
    <dbReference type="NCBI Taxonomy" id="4846"/>
    <lineage>
        <taxon>Eukaryota</taxon>
        <taxon>Fungi</taxon>
        <taxon>Fungi incertae sedis</taxon>
        <taxon>Mucoromycota</taxon>
        <taxon>Mucoromycotina</taxon>
        <taxon>Mucoromycetes</taxon>
        <taxon>Mucorales</taxon>
        <taxon>Mucorineae</taxon>
        <taxon>Rhizopodaceae</taxon>
        <taxon>Rhizopus</taxon>
    </lineage>
</organism>
<evidence type="ECO:0000256" key="4">
    <source>
        <dbReference type="ARBA" id="ARBA00044511"/>
    </source>
</evidence>
<gene>
    <name evidence="6" type="ORF">CU098_003011</name>
</gene>
<evidence type="ECO:0000256" key="5">
    <source>
        <dbReference type="PROSITE-ProRule" id="PRU00708"/>
    </source>
</evidence>
<dbReference type="Gene3D" id="1.25.40.10">
    <property type="entry name" value="Tetratricopeptide repeat domain"/>
    <property type="match status" value="1"/>
</dbReference>
<evidence type="ECO:0000256" key="3">
    <source>
        <dbReference type="ARBA" id="ARBA00044493"/>
    </source>
</evidence>